<proteinExistence type="predicted"/>
<dbReference type="Pfam" id="PF09580">
    <property type="entry name" value="Spore_YhcN_YlaJ"/>
    <property type="match status" value="1"/>
</dbReference>
<dbReference type="RefSeq" id="WP_050069796.1">
    <property type="nucleotide sequence ID" value="NZ_CABKTM010000043.1"/>
</dbReference>
<dbReference type="GO" id="GO:0030435">
    <property type="term" value="P:sporulation resulting in formation of a cellular spore"/>
    <property type="evidence" value="ECO:0007669"/>
    <property type="project" value="InterPro"/>
</dbReference>
<feature type="compositionally biased region" description="Basic and acidic residues" evidence="1">
    <location>
        <begin position="63"/>
        <end position="72"/>
    </location>
</feature>
<reference evidence="2" key="1">
    <citation type="submission" date="2022-07" db="EMBL/GenBank/DDBJ databases">
        <title>Enhanced cultured diversity of the mouse gut microbiota enables custom-made synthetic communities.</title>
        <authorList>
            <person name="Afrizal A."/>
        </authorList>
    </citation>
    <scope>NUCLEOTIDE SEQUENCE</scope>
    <source>
        <strain evidence="2">DSM 29482</strain>
    </source>
</reference>
<evidence type="ECO:0000313" key="3">
    <source>
        <dbReference type="Proteomes" id="UP001142078"/>
    </source>
</evidence>
<organism evidence="2 3">
    <name type="scientific">Anaerosalibacter massiliensis</name>
    <dbReference type="NCBI Taxonomy" id="1347392"/>
    <lineage>
        <taxon>Bacteria</taxon>
        <taxon>Bacillati</taxon>
        <taxon>Bacillota</taxon>
        <taxon>Tissierellia</taxon>
        <taxon>Tissierellales</taxon>
        <taxon>Sporanaerobacteraceae</taxon>
        <taxon>Anaerosalibacter</taxon>
    </lineage>
</organism>
<sequence>MKNNKIFLFLIFSLALILLGVGCQPQRPNVRNNRMENRVGRDTRDDTNIDGNLNNNLRGDNNLGKDTRRNDTDNIGTNDNRNITDNIGTNDNRNTTDNMNRDLSNRAENISRKVADLNDINSCTTVITGNTALVGIDMENNVEGRVTDDIKRKVEKTVKDADNNITTVSVTADADLYKRLSNMARDIRNGKPVSGFADEIQEILRRITPNM</sequence>
<keyword evidence="3" id="KW-1185">Reference proteome</keyword>
<dbReference type="NCBIfam" id="TIGR02898">
    <property type="entry name" value="spore_YhcN_YlaJ"/>
    <property type="match status" value="1"/>
</dbReference>
<dbReference type="PROSITE" id="PS51257">
    <property type="entry name" value="PROKAR_LIPOPROTEIN"/>
    <property type="match status" value="1"/>
</dbReference>
<gene>
    <name evidence="2" type="ORF">NSA23_01700</name>
</gene>
<name>A0A9X2MGL8_9FIRM</name>
<feature type="region of interest" description="Disordered" evidence="1">
    <location>
        <begin position="30"/>
        <end position="98"/>
    </location>
</feature>
<evidence type="ECO:0000256" key="1">
    <source>
        <dbReference type="SAM" id="MobiDB-lite"/>
    </source>
</evidence>
<feature type="compositionally biased region" description="Low complexity" evidence="1">
    <location>
        <begin position="73"/>
        <end position="98"/>
    </location>
</feature>
<keyword evidence="2" id="KW-0449">Lipoprotein</keyword>
<evidence type="ECO:0000313" key="2">
    <source>
        <dbReference type="EMBL" id="MCR2042822.1"/>
    </source>
</evidence>
<dbReference type="InterPro" id="IPR014247">
    <property type="entry name" value="Spore_lipoprot_YhcN/YlaJ"/>
</dbReference>
<comment type="caution">
    <text evidence="2">The sequence shown here is derived from an EMBL/GenBank/DDBJ whole genome shotgun (WGS) entry which is preliminary data.</text>
</comment>
<feature type="compositionally biased region" description="Basic and acidic residues" evidence="1">
    <location>
        <begin position="33"/>
        <end position="47"/>
    </location>
</feature>
<dbReference type="InterPro" id="IPR019076">
    <property type="entry name" value="Spore_lipoprot_YhcN/YlaJ-like"/>
</dbReference>
<dbReference type="EMBL" id="JANJZL010000001">
    <property type="protein sequence ID" value="MCR2042822.1"/>
    <property type="molecule type" value="Genomic_DNA"/>
</dbReference>
<accession>A0A9X2MGL8</accession>
<dbReference type="Proteomes" id="UP001142078">
    <property type="component" value="Unassembled WGS sequence"/>
</dbReference>
<feature type="compositionally biased region" description="Low complexity" evidence="1">
    <location>
        <begin position="49"/>
        <end position="62"/>
    </location>
</feature>
<dbReference type="AlphaFoldDB" id="A0A9X2MGL8"/>
<protein>
    <submittedName>
        <fullName evidence="2">YhcN/YlaJ family sporulation lipoprotein</fullName>
    </submittedName>
</protein>